<name>A0ABW9NRI4_9ACTN</name>
<proteinExistence type="predicted"/>
<dbReference type="SUPFAM" id="SSF55961">
    <property type="entry name" value="Bet v1-like"/>
    <property type="match status" value="1"/>
</dbReference>
<comment type="caution">
    <text evidence="1">The sequence shown here is derived from an EMBL/GenBank/DDBJ whole genome shotgun (WGS) entry which is preliminary data.</text>
</comment>
<dbReference type="Pfam" id="PF10604">
    <property type="entry name" value="Polyketide_cyc2"/>
    <property type="match status" value="1"/>
</dbReference>
<dbReference type="Gene3D" id="3.30.530.20">
    <property type="match status" value="1"/>
</dbReference>
<dbReference type="EMBL" id="VDEQ01000092">
    <property type="protein sequence ID" value="MQS35774.1"/>
    <property type="molecule type" value="Genomic_DNA"/>
</dbReference>
<keyword evidence="2" id="KW-1185">Reference proteome</keyword>
<reference evidence="1 2" key="1">
    <citation type="submission" date="2019-06" db="EMBL/GenBank/DDBJ databases">
        <title>Comparative genomics and metabolomics analyses of clavulanic acid producing Streptomyces species provides insight into specialized metabolism and evolution of beta-lactam biosynthetic gene clusters.</title>
        <authorList>
            <person name="Moore M.A."/>
            <person name="Cruz-Morales P."/>
            <person name="Barona Gomez F."/>
            <person name="Kapil T."/>
        </authorList>
    </citation>
    <scope>NUCLEOTIDE SEQUENCE [LARGE SCALE GENOMIC DNA]</scope>
    <source>
        <strain evidence="1 2">T-272</strain>
    </source>
</reference>
<protein>
    <submittedName>
        <fullName evidence="1">SRPBCC family protein</fullName>
    </submittedName>
</protein>
<evidence type="ECO:0000313" key="1">
    <source>
        <dbReference type="EMBL" id="MQS35774.1"/>
    </source>
</evidence>
<dbReference type="Proteomes" id="UP000460558">
    <property type="component" value="Unassembled WGS sequence"/>
</dbReference>
<dbReference type="InterPro" id="IPR019587">
    <property type="entry name" value="Polyketide_cyclase/dehydratase"/>
</dbReference>
<gene>
    <name evidence="1" type="ORF">FFZ77_09200</name>
</gene>
<evidence type="ECO:0000313" key="2">
    <source>
        <dbReference type="Proteomes" id="UP000460558"/>
    </source>
</evidence>
<accession>A0ABW9NRI4</accession>
<sequence>MARRLRPVELGFLLCAPQRMVFTAGMSAAPKTVYRALAEDVSDWPRWFSALSAATPTRGGAGRDIQLRVGIRFEETILAADPGERYAYRVDTVNAPGLRALAEEWWITPAPGGSRVRWTFAADCSTALRMTLPLIRPGLTVSFRGAVRTLDRRLARAR</sequence>
<dbReference type="CDD" id="cd07821">
    <property type="entry name" value="PYR_PYL_RCAR_like"/>
    <property type="match status" value="1"/>
</dbReference>
<dbReference type="InterPro" id="IPR023393">
    <property type="entry name" value="START-like_dom_sf"/>
</dbReference>
<organism evidence="1 2">
    <name type="scientific">Streptomyces katsurahamanus</name>
    <dbReference type="NCBI Taxonomy" id="2577098"/>
    <lineage>
        <taxon>Bacteria</taxon>
        <taxon>Bacillati</taxon>
        <taxon>Actinomycetota</taxon>
        <taxon>Actinomycetes</taxon>
        <taxon>Kitasatosporales</taxon>
        <taxon>Streptomycetaceae</taxon>
        <taxon>Streptomyces</taxon>
    </lineage>
</organism>
<dbReference type="RefSeq" id="WP_153482262.1">
    <property type="nucleotide sequence ID" value="NZ_VDEQ01000092.1"/>
</dbReference>